<protein>
    <submittedName>
        <fullName evidence="1">GNAT family N-acetyltransferase</fullName>
    </submittedName>
</protein>
<evidence type="ECO:0000313" key="2">
    <source>
        <dbReference type="Proteomes" id="UP000249769"/>
    </source>
</evidence>
<evidence type="ECO:0000313" key="1">
    <source>
        <dbReference type="EMBL" id="PZP46845.1"/>
    </source>
</evidence>
<comment type="caution">
    <text evidence="1">The sequence shown here is derived from an EMBL/GenBank/DDBJ whole genome shotgun (WGS) entry which is preliminary data.</text>
</comment>
<dbReference type="GO" id="GO:0016740">
    <property type="term" value="F:transferase activity"/>
    <property type="evidence" value="ECO:0007669"/>
    <property type="project" value="UniProtKB-KW"/>
</dbReference>
<gene>
    <name evidence="1" type="ORF">DI595_17360</name>
</gene>
<name>A0A2W5ES87_9HYPH</name>
<organism evidence="1 2">
    <name type="scientific">Agrobacterium fabrum</name>
    <dbReference type="NCBI Taxonomy" id="1176649"/>
    <lineage>
        <taxon>Bacteria</taxon>
        <taxon>Pseudomonadati</taxon>
        <taxon>Pseudomonadota</taxon>
        <taxon>Alphaproteobacteria</taxon>
        <taxon>Hyphomicrobiales</taxon>
        <taxon>Rhizobiaceae</taxon>
        <taxon>Rhizobium/Agrobacterium group</taxon>
        <taxon>Agrobacterium</taxon>
        <taxon>Agrobacterium tumefaciens complex</taxon>
    </lineage>
</organism>
<reference evidence="1 2" key="1">
    <citation type="submission" date="2017-08" db="EMBL/GenBank/DDBJ databases">
        <title>Infants hospitalized years apart are colonized by the same room-sourced microbial strains.</title>
        <authorList>
            <person name="Brooks B."/>
            <person name="Olm M.R."/>
            <person name="Firek B.A."/>
            <person name="Baker R."/>
            <person name="Thomas B.C."/>
            <person name="Morowitz M.J."/>
            <person name="Banfield J.F."/>
        </authorList>
    </citation>
    <scope>NUCLEOTIDE SEQUENCE [LARGE SCALE GENOMIC DNA]</scope>
    <source>
        <strain evidence="1">S2_009_000_R2_73</strain>
    </source>
</reference>
<dbReference type="AlphaFoldDB" id="A0A2W5ES87"/>
<accession>A0A2W5ES87</accession>
<dbReference type="EMBL" id="QFOL01000259">
    <property type="protein sequence ID" value="PZP46845.1"/>
    <property type="molecule type" value="Genomic_DNA"/>
</dbReference>
<feature type="non-terminal residue" evidence="1">
    <location>
        <position position="26"/>
    </location>
</feature>
<proteinExistence type="predicted"/>
<sequence length="26" mass="2894">MSHPHSGSFGLFMSKHDLVYLTEDAS</sequence>
<keyword evidence="1" id="KW-0808">Transferase</keyword>
<dbReference type="Proteomes" id="UP000249769">
    <property type="component" value="Unassembled WGS sequence"/>
</dbReference>